<dbReference type="OrthoDB" id="408728at2759"/>
<dbReference type="PROSITE" id="PS50294">
    <property type="entry name" value="WD_REPEATS_REGION"/>
    <property type="match status" value="3"/>
</dbReference>
<evidence type="ECO:0000313" key="9">
    <source>
        <dbReference type="Proteomes" id="UP000054279"/>
    </source>
</evidence>
<dbReference type="SUPFAM" id="SSF50978">
    <property type="entry name" value="WD40 repeat-like"/>
    <property type="match status" value="1"/>
</dbReference>
<evidence type="ECO:0000256" key="2">
    <source>
        <dbReference type="ARBA" id="ARBA00022664"/>
    </source>
</evidence>
<dbReference type="PROSITE" id="PS50082">
    <property type="entry name" value="WD_REPEATS_2"/>
    <property type="match status" value="4"/>
</dbReference>
<keyword evidence="4" id="KW-0508">mRNA splicing</keyword>
<gene>
    <name evidence="8" type="ORF">M422DRAFT_30496</name>
</gene>
<evidence type="ECO:0000256" key="7">
    <source>
        <dbReference type="PROSITE-ProRule" id="PRU00221"/>
    </source>
</evidence>
<accession>A0A0C9UMZ9</accession>
<proteinExistence type="inferred from homology"/>
<feature type="repeat" description="WD" evidence="7">
    <location>
        <begin position="97"/>
        <end position="130"/>
    </location>
</feature>
<evidence type="ECO:0000256" key="3">
    <source>
        <dbReference type="ARBA" id="ARBA00022737"/>
    </source>
</evidence>
<feature type="repeat" description="WD" evidence="7">
    <location>
        <begin position="145"/>
        <end position="185"/>
    </location>
</feature>
<dbReference type="GO" id="GO:0000387">
    <property type="term" value="P:spliceosomal snRNP assembly"/>
    <property type="evidence" value="ECO:0007669"/>
    <property type="project" value="TreeGrafter"/>
</dbReference>
<evidence type="ECO:0000256" key="1">
    <source>
        <dbReference type="ARBA" id="ARBA00022574"/>
    </source>
</evidence>
<dbReference type="Pfam" id="PF00400">
    <property type="entry name" value="WD40"/>
    <property type="match status" value="4"/>
</dbReference>
<evidence type="ECO:0000313" key="8">
    <source>
        <dbReference type="EMBL" id="KIJ44358.1"/>
    </source>
</evidence>
<reference evidence="8 9" key="1">
    <citation type="submission" date="2014-06" db="EMBL/GenBank/DDBJ databases">
        <title>Evolutionary Origins and Diversification of the Mycorrhizal Mutualists.</title>
        <authorList>
            <consortium name="DOE Joint Genome Institute"/>
            <consortium name="Mycorrhizal Genomics Consortium"/>
            <person name="Kohler A."/>
            <person name="Kuo A."/>
            <person name="Nagy L.G."/>
            <person name="Floudas D."/>
            <person name="Copeland A."/>
            <person name="Barry K.W."/>
            <person name="Cichocki N."/>
            <person name="Veneault-Fourrey C."/>
            <person name="LaButti K."/>
            <person name="Lindquist E.A."/>
            <person name="Lipzen A."/>
            <person name="Lundell T."/>
            <person name="Morin E."/>
            <person name="Murat C."/>
            <person name="Riley R."/>
            <person name="Ohm R."/>
            <person name="Sun H."/>
            <person name="Tunlid A."/>
            <person name="Henrissat B."/>
            <person name="Grigoriev I.V."/>
            <person name="Hibbett D.S."/>
            <person name="Martin F."/>
        </authorList>
    </citation>
    <scope>NUCLEOTIDE SEQUENCE [LARGE SCALE GENOMIC DNA]</scope>
    <source>
        <strain evidence="8 9">SS14</strain>
    </source>
</reference>
<evidence type="ECO:0000256" key="5">
    <source>
        <dbReference type="ARBA" id="ARBA00038394"/>
    </source>
</evidence>
<name>A0A0C9UMZ9_SPHS4</name>
<keyword evidence="3" id="KW-0677">Repeat</keyword>
<organism evidence="8 9">
    <name type="scientific">Sphaerobolus stellatus (strain SS14)</name>
    <dbReference type="NCBI Taxonomy" id="990650"/>
    <lineage>
        <taxon>Eukaryota</taxon>
        <taxon>Fungi</taxon>
        <taxon>Dikarya</taxon>
        <taxon>Basidiomycota</taxon>
        <taxon>Agaricomycotina</taxon>
        <taxon>Agaricomycetes</taxon>
        <taxon>Phallomycetidae</taxon>
        <taxon>Geastrales</taxon>
        <taxon>Sphaerobolaceae</taxon>
        <taxon>Sphaerobolus</taxon>
    </lineage>
</organism>
<dbReference type="PANTHER" id="PTHR19877:SF13">
    <property type="entry name" value="SERINE-THREONINE KINASE RECEPTOR-ASSOCIATED PROTEIN"/>
    <property type="match status" value="1"/>
</dbReference>
<dbReference type="SMART" id="SM00320">
    <property type="entry name" value="WD40"/>
    <property type="match status" value="6"/>
</dbReference>
<keyword evidence="9" id="KW-1185">Reference proteome</keyword>
<feature type="repeat" description="WD" evidence="7">
    <location>
        <begin position="56"/>
        <end position="97"/>
    </location>
</feature>
<evidence type="ECO:0000256" key="6">
    <source>
        <dbReference type="ARBA" id="ARBA00040390"/>
    </source>
</evidence>
<evidence type="ECO:0000256" key="4">
    <source>
        <dbReference type="ARBA" id="ARBA00023187"/>
    </source>
</evidence>
<dbReference type="GO" id="GO:0003723">
    <property type="term" value="F:RNA binding"/>
    <property type="evidence" value="ECO:0007669"/>
    <property type="project" value="TreeGrafter"/>
</dbReference>
<keyword evidence="2" id="KW-0507">mRNA processing</keyword>
<dbReference type="InterPro" id="IPR036322">
    <property type="entry name" value="WD40_repeat_dom_sf"/>
</dbReference>
<dbReference type="PANTHER" id="PTHR19877">
    <property type="entry name" value="EUKARYOTIC TRANSLATION INITIATION FACTOR 3 SUBUNIT I"/>
    <property type="match status" value="1"/>
</dbReference>
<dbReference type="InterPro" id="IPR001680">
    <property type="entry name" value="WD40_rpt"/>
</dbReference>
<dbReference type="AlphaFoldDB" id="A0A0C9UMZ9"/>
<dbReference type="HOGENOM" id="CLU_000288_57_6_1"/>
<dbReference type="EMBL" id="KN837118">
    <property type="protein sequence ID" value="KIJ44358.1"/>
    <property type="molecule type" value="Genomic_DNA"/>
</dbReference>
<dbReference type="GO" id="GO:0032797">
    <property type="term" value="C:SMN complex"/>
    <property type="evidence" value="ECO:0007669"/>
    <property type="project" value="TreeGrafter"/>
</dbReference>
<dbReference type="InterPro" id="IPR015943">
    <property type="entry name" value="WD40/YVTN_repeat-like_dom_sf"/>
</dbReference>
<sequence>MSAHRAVPLTCSGHTRPVVHLSFSNLEEDGTYLLVSSCKDGNPMLREWTGDWIGTFIGHKGAVWCTKLSADSSRAATGSADFTAKIWDTFSGTALQSFPHNHIVRTVAFSPDASRLMTGGQEKKVRIFDLHRPDAEPDFFGAGGANAHEGTVKSVVWVNERTGVSAGEDGLVKWWDIRSKSPSSTLTFNGPVTSMELSNATQTLVVTSGQTVSFIPAALSSKPSHNVTLSYAPSSASLHPVLGDRFVAGSTADQWVRIHGMNGEEREVHKGHHGPVHCVEYSPDGEMYASGSVDCTIRLWQTTPGKSYGLWQGTNGM</sequence>
<protein>
    <recommendedName>
        <fullName evidence="6">Serine-threonine kinase receptor-associated protein</fullName>
    </recommendedName>
</protein>
<comment type="similarity">
    <text evidence="5">Belongs to the WD repeat STRAP family.</text>
</comment>
<dbReference type="Gene3D" id="2.130.10.10">
    <property type="entry name" value="YVTN repeat-like/Quinoprotein amine dehydrogenase"/>
    <property type="match status" value="1"/>
</dbReference>
<feature type="repeat" description="WD" evidence="7">
    <location>
        <begin position="269"/>
        <end position="310"/>
    </location>
</feature>
<dbReference type="Proteomes" id="UP000054279">
    <property type="component" value="Unassembled WGS sequence"/>
</dbReference>
<keyword evidence="1 7" id="KW-0853">WD repeat</keyword>